<dbReference type="OrthoDB" id="1100194at2"/>
<organism evidence="2 3">
    <name type="scientific">Cecembia rubra</name>
    <dbReference type="NCBI Taxonomy" id="1485585"/>
    <lineage>
        <taxon>Bacteria</taxon>
        <taxon>Pseudomonadati</taxon>
        <taxon>Bacteroidota</taxon>
        <taxon>Cytophagia</taxon>
        <taxon>Cytophagales</taxon>
        <taxon>Cyclobacteriaceae</taxon>
        <taxon>Cecembia</taxon>
    </lineage>
</organism>
<evidence type="ECO:0000256" key="1">
    <source>
        <dbReference type="SAM" id="Phobius"/>
    </source>
</evidence>
<keyword evidence="1" id="KW-1133">Transmembrane helix</keyword>
<feature type="transmembrane region" description="Helical" evidence="1">
    <location>
        <begin position="12"/>
        <end position="33"/>
    </location>
</feature>
<reference evidence="2 3" key="1">
    <citation type="submission" date="2018-03" db="EMBL/GenBank/DDBJ databases">
        <title>Genomic Encyclopedia of Archaeal and Bacterial Type Strains, Phase II (KMG-II): from individual species to whole genera.</title>
        <authorList>
            <person name="Goeker M."/>
        </authorList>
    </citation>
    <scope>NUCLEOTIDE SEQUENCE [LARGE SCALE GENOMIC DNA]</scope>
    <source>
        <strain evidence="2 3">DSM 28057</strain>
    </source>
</reference>
<keyword evidence="1" id="KW-0472">Membrane</keyword>
<dbReference type="EMBL" id="PYGF01000019">
    <property type="protein sequence ID" value="PSK98315.1"/>
    <property type="molecule type" value="Genomic_DNA"/>
</dbReference>
<name>A0A2P8DM81_9BACT</name>
<dbReference type="Proteomes" id="UP000240708">
    <property type="component" value="Unassembled WGS sequence"/>
</dbReference>
<proteinExistence type="predicted"/>
<comment type="caution">
    <text evidence="2">The sequence shown here is derived from an EMBL/GenBank/DDBJ whole genome shotgun (WGS) entry which is preliminary data.</text>
</comment>
<feature type="transmembrane region" description="Helical" evidence="1">
    <location>
        <begin position="86"/>
        <end position="107"/>
    </location>
</feature>
<sequence length="274" mass="32167">MKQLNLNKTSIVFRVILKSYIWILLPLSIIAGFESCSTYMEAGTHLTPYSVSVSGYYRKDGSYVRPHKRRPPGSVEKDAPWKRERFLMGTLFLGSIALGLGSLFYTYTVSVTKINEKESRIKSLKRERNFVHKNIIGKNISRIISKELNFDNLSEYPQYLLHDDKKECAYKHKGLPKTNFHVKYKAIKHYYRVCLEHVSSLPSIGRGQPCSKYIKEIEYYEEYKKLQISFRTSFEIMATKQTFEFSENEIDQYFYMIYKEKTGPIEVLPRQPLN</sequence>
<evidence type="ECO:0000313" key="2">
    <source>
        <dbReference type="EMBL" id="PSK98315.1"/>
    </source>
</evidence>
<keyword evidence="3" id="KW-1185">Reference proteome</keyword>
<dbReference type="RefSeq" id="WP_146140129.1">
    <property type="nucleotide sequence ID" value="NZ_PYGF01000019.1"/>
</dbReference>
<accession>A0A2P8DM81</accession>
<evidence type="ECO:0000313" key="3">
    <source>
        <dbReference type="Proteomes" id="UP000240708"/>
    </source>
</evidence>
<dbReference type="AlphaFoldDB" id="A0A2P8DM81"/>
<keyword evidence="1" id="KW-0812">Transmembrane</keyword>
<gene>
    <name evidence="2" type="ORF">CLV48_11914</name>
</gene>
<protein>
    <submittedName>
        <fullName evidence="2">Uncharacterized protein</fullName>
    </submittedName>
</protein>